<protein>
    <recommendedName>
        <fullName evidence="2">CID domain-containing protein</fullName>
    </recommendedName>
</protein>
<dbReference type="PANTHER" id="PTHR12323">
    <property type="entry name" value="SR-RELATED CTD ASSOCIATED FACTOR 6"/>
    <property type="match status" value="1"/>
</dbReference>
<feature type="compositionally biased region" description="Low complexity" evidence="1">
    <location>
        <begin position="375"/>
        <end position="385"/>
    </location>
</feature>
<feature type="compositionally biased region" description="Pro residues" evidence="1">
    <location>
        <begin position="483"/>
        <end position="498"/>
    </location>
</feature>
<name>A0A9P7Y8F6_9HELO</name>
<dbReference type="Pfam" id="PF04818">
    <property type="entry name" value="CID"/>
    <property type="match status" value="1"/>
</dbReference>
<dbReference type="InterPro" id="IPR006569">
    <property type="entry name" value="CID_dom"/>
</dbReference>
<dbReference type="SMART" id="SM00582">
    <property type="entry name" value="RPR"/>
    <property type="match status" value="1"/>
</dbReference>
<dbReference type="OrthoDB" id="21470at2759"/>
<dbReference type="Proteomes" id="UP000824998">
    <property type="component" value="Unassembled WGS sequence"/>
</dbReference>
<accession>A0A9P7Y8F6</accession>
<keyword evidence="4" id="KW-1185">Reference proteome</keyword>
<dbReference type="PROSITE" id="PS51391">
    <property type="entry name" value="CID"/>
    <property type="match status" value="1"/>
</dbReference>
<feature type="region of interest" description="Disordered" evidence="1">
    <location>
        <begin position="328"/>
        <end position="570"/>
    </location>
</feature>
<evidence type="ECO:0000313" key="3">
    <source>
        <dbReference type="EMBL" id="KAG9228787.1"/>
    </source>
</evidence>
<gene>
    <name evidence="3" type="ORF">BJ875DRAFT_223951</name>
</gene>
<feature type="domain" description="CID" evidence="2">
    <location>
        <begin position="25"/>
        <end position="181"/>
    </location>
</feature>
<dbReference type="Gene3D" id="1.25.40.90">
    <property type="match status" value="1"/>
</dbReference>
<feature type="compositionally biased region" description="Pro residues" evidence="1">
    <location>
        <begin position="448"/>
        <end position="475"/>
    </location>
</feature>
<feature type="compositionally biased region" description="Basic residues" evidence="1">
    <location>
        <begin position="343"/>
        <end position="358"/>
    </location>
</feature>
<dbReference type="GO" id="GO:0048471">
    <property type="term" value="C:perinuclear region of cytoplasm"/>
    <property type="evidence" value="ECO:0007669"/>
    <property type="project" value="TreeGrafter"/>
</dbReference>
<evidence type="ECO:0000259" key="2">
    <source>
        <dbReference type="PROSITE" id="PS51391"/>
    </source>
</evidence>
<sequence length="570" mass="62923">MASHQYAIAKASFSAGLLRPDPTSLSRDDIAHFHTLLNAVVSQCTPINVQKCKRWIIENVVQSTARCTALGKYLTALTRSFIGSSRTDGSPKREPSPKRKRLHLLYLLNDLLYHAKYRSNDASICSKVQPILVNLFGSAASFKARPKHQRKILNLLDIWEDKGYYSSEYIAKLREASKNGAEAGGFAQAEEVASVALDSASTTKLAKSAPFVMPAVHGDPSTPWYDLPAGNLMPVVEPNSTRPINPDMIKPMQFVAGPASEELVNAVKSLLQDVQVIYGTNVEKHEKASWDIDELGQPIILDEITGDILEGEGYYGWSRGFCEKMKRRKMGLDKPNQRGERKSRSRSRSSSLGRKRRHSDSDSSAAGNRRRRARSYTSSCSPSPVSERRPRNRSRSSSYSRSPRIPSNPRHTDSYPIDTQPPPPGPPFGLNQQPPPPPQFQHSFNHNFPPPPPPQSFNGSVPPPFPSWPPAPPPHMQYNQAPQYPPIPPPPPGNPPPMNFQQHGQGGFPPQGSYPPNEPGSWQGGPGFNYHGGGNWQGDGRGRGYSNHQNSGWGNNRGGQRGNYRGGRGW</sequence>
<proteinExistence type="predicted"/>
<feature type="compositionally biased region" description="Basic and acidic residues" evidence="1">
    <location>
        <begin position="330"/>
        <end position="342"/>
    </location>
</feature>
<evidence type="ECO:0000256" key="1">
    <source>
        <dbReference type="SAM" id="MobiDB-lite"/>
    </source>
</evidence>
<dbReference type="PANTHER" id="PTHR12323:SF0">
    <property type="entry name" value="CALCIUM HOMEOSTASIS ENDOPLASMIC RETICULUM PROTEIN"/>
    <property type="match status" value="1"/>
</dbReference>
<dbReference type="AlphaFoldDB" id="A0A9P7Y8F6"/>
<feature type="compositionally biased region" description="Low complexity" evidence="1">
    <location>
        <begin position="395"/>
        <end position="409"/>
    </location>
</feature>
<dbReference type="InterPro" id="IPR008942">
    <property type="entry name" value="ENTH_VHS"/>
</dbReference>
<dbReference type="GO" id="GO:0006874">
    <property type="term" value="P:intracellular calcium ion homeostasis"/>
    <property type="evidence" value="ECO:0007669"/>
    <property type="project" value="TreeGrafter"/>
</dbReference>
<feature type="compositionally biased region" description="Gly residues" evidence="1">
    <location>
        <begin position="555"/>
        <end position="570"/>
    </location>
</feature>
<feature type="compositionally biased region" description="Pro residues" evidence="1">
    <location>
        <begin position="419"/>
        <end position="439"/>
    </location>
</feature>
<feature type="compositionally biased region" description="Gly residues" evidence="1">
    <location>
        <begin position="522"/>
        <end position="539"/>
    </location>
</feature>
<organism evidence="3 4">
    <name type="scientific">Amylocarpus encephaloides</name>
    <dbReference type="NCBI Taxonomy" id="45428"/>
    <lineage>
        <taxon>Eukaryota</taxon>
        <taxon>Fungi</taxon>
        <taxon>Dikarya</taxon>
        <taxon>Ascomycota</taxon>
        <taxon>Pezizomycotina</taxon>
        <taxon>Leotiomycetes</taxon>
        <taxon>Helotiales</taxon>
        <taxon>Helotiales incertae sedis</taxon>
        <taxon>Amylocarpus</taxon>
    </lineage>
</organism>
<comment type="caution">
    <text evidence="3">The sequence shown here is derived from an EMBL/GenBank/DDBJ whole genome shotgun (WGS) entry which is preliminary data.</text>
</comment>
<dbReference type="EMBL" id="MU251861">
    <property type="protein sequence ID" value="KAG9228787.1"/>
    <property type="molecule type" value="Genomic_DNA"/>
</dbReference>
<reference evidence="3" key="1">
    <citation type="journal article" date="2021" name="IMA Fungus">
        <title>Genomic characterization of three marine fungi, including Emericellopsis atlantica sp. nov. with signatures of a generalist lifestyle and marine biomass degradation.</title>
        <authorList>
            <person name="Hagestad O.C."/>
            <person name="Hou L."/>
            <person name="Andersen J.H."/>
            <person name="Hansen E.H."/>
            <person name="Altermark B."/>
            <person name="Li C."/>
            <person name="Kuhnert E."/>
            <person name="Cox R.J."/>
            <person name="Crous P.W."/>
            <person name="Spatafora J.W."/>
            <person name="Lail K."/>
            <person name="Amirebrahimi M."/>
            <person name="Lipzen A."/>
            <person name="Pangilinan J."/>
            <person name="Andreopoulos W."/>
            <person name="Hayes R.D."/>
            <person name="Ng V."/>
            <person name="Grigoriev I.V."/>
            <person name="Jackson S.A."/>
            <person name="Sutton T.D.S."/>
            <person name="Dobson A.D.W."/>
            <person name="Rama T."/>
        </authorList>
    </citation>
    <scope>NUCLEOTIDE SEQUENCE</scope>
    <source>
        <strain evidence="3">TRa018bII</strain>
    </source>
</reference>
<evidence type="ECO:0000313" key="4">
    <source>
        <dbReference type="Proteomes" id="UP000824998"/>
    </source>
</evidence>